<keyword evidence="2" id="KW-1185">Reference proteome</keyword>
<dbReference type="EMBL" id="CM007893">
    <property type="protein sequence ID" value="OTG27738.1"/>
    <property type="molecule type" value="Genomic_DNA"/>
</dbReference>
<dbReference type="Proteomes" id="UP000215914">
    <property type="component" value="Chromosome 4"/>
</dbReference>
<organism evidence="1 2">
    <name type="scientific">Helianthus annuus</name>
    <name type="common">Common sunflower</name>
    <dbReference type="NCBI Taxonomy" id="4232"/>
    <lineage>
        <taxon>Eukaryota</taxon>
        <taxon>Viridiplantae</taxon>
        <taxon>Streptophyta</taxon>
        <taxon>Embryophyta</taxon>
        <taxon>Tracheophyta</taxon>
        <taxon>Spermatophyta</taxon>
        <taxon>Magnoliopsida</taxon>
        <taxon>eudicotyledons</taxon>
        <taxon>Gunneridae</taxon>
        <taxon>Pentapetalae</taxon>
        <taxon>asterids</taxon>
        <taxon>campanulids</taxon>
        <taxon>Asterales</taxon>
        <taxon>Asteraceae</taxon>
        <taxon>Asteroideae</taxon>
        <taxon>Heliantheae alliance</taxon>
        <taxon>Heliantheae</taxon>
        <taxon>Helianthus</taxon>
    </lineage>
</organism>
<reference evidence="2" key="1">
    <citation type="journal article" date="2017" name="Nature">
        <title>The sunflower genome provides insights into oil metabolism, flowering and Asterid evolution.</title>
        <authorList>
            <person name="Badouin H."/>
            <person name="Gouzy J."/>
            <person name="Grassa C.J."/>
            <person name="Murat F."/>
            <person name="Staton S.E."/>
            <person name="Cottret L."/>
            <person name="Lelandais-Briere C."/>
            <person name="Owens G.L."/>
            <person name="Carrere S."/>
            <person name="Mayjonade B."/>
            <person name="Legrand L."/>
            <person name="Gill N."/>
            <person name="Kane N.C."/>
            <person name="Bowers J.E."/>
            <person name="Hubner S."/>
            <person name="Bellec A."/>
            <person name="Berard A."/>
            <person name="Berges H."/>
            <person name="Blanchet N."/>
            <person name="Boniface M.C."/>
            <person name="Brunel D."/>
            <person name="Catrice O."/>
            <person name="Chaidir N."/>
            <person name="Claudel C."/>
            <person name="Donnadieu C."/>
            <person name="Faraut T."/>
            <person name="Fievet G."/>
            <person name="Helmstetter N."/>
            <person name="King M."/>
            <person name="Knapp S.J."/>
            <person name="Lai Z."/>
            <person name="Le Paslier M.C."/>
            <person name="Lippi Y."/>
            <person name="Lorenzon L."/>
            <person name="Mandel J.R."/>
            <person name="Marage G."/>
            <person name="Marchand G."/>
            <person name="Marquand E."/>
            <person name="Bret-Mestries E."/>
            <person name="Morien E."/>
            <person name="Nambeesan S."/>
            <person name="Nguyen T."/>
            <person name="Pegot-Espagnet P."/>
            <person name="Pouilly N."/>
            <person name="Raftis F."/>
            <person name="Sallet E."/>
            <person name="Schiex T."/>
            <person name="Thomas J."/>
            <person name="Vandecasteele C."/>
            <person name="Vares D."/>
            <person name="Vear F."/>
            <person name="Vautrin S."/>
            <person name="Crespi M."/>
            <person name="Mangin B."/>
            <person name="Burke J.M."/>
            <person name="Salse J."/>
            <person name="Munos S."/>
            <person name="Vincourt P."/>
            <person name="Rieseberg L.H."/>
            <person name="Langlade N.B."/>
        </authorList>
    </citation>
    <scope>NUCLEOTIDE SEQUENCE [LARGE SCALE GENOMIC DNA]</scope>
    <source>
        <strain evidence="2">cv. SF193</strain>
    </source>
</reference>
<accession>A0A251UWM1</accession>
<evidence type="ECO:0000313" key="1">
    <source>
        <dbReference type="EMBL" id="OTG27738.1"/>
    </source>
</evidence>
<protein>
    <submittedName>
        <fullName evidence="1">Uncharacterized protein</fullName>
    </submittedName>
</protein>
<evidence type="ECO:0000313" key="2">
    <source>
        <dbReference type="Proteomes" id="UP000215914"/>
    </source>
</evidence>
<gene>
    <name evidence="1" type="ORF">HannXRQ_Chr04g0103311</name>
</gene>
<dbReference type="AlphaFoldDB" id="A0A251UWM1"/>
<sequence length="51" mass="5832">MLFKVRMFICYINALKKSNGDGRFGLSEKAYGIHGGSSPQHRFKRSRLSKI</sequence>
<name>A0A251UWM1_HELAN</name>
<dbReference type="InParanoid" id="A0A251UWM1"/>
<proteinExistence type="predicted"/>